<organism evidence="10 11">
    <name type="scientific">Stenotrophomonas geniculata N1</name>
    <dbReference type="NCBI Taxonomy" id="1167641"/>
    <lineage>
        <taxon>Bacteria</taxon>
        <taxon>Pseudomonadati</taxon>
        <taxon>Pseudomonadota</taxon>
        <taxon>Gammaproteobacteria</taxon>
        <taxon>Lysobacterales</taxon>
        <taxon>Lysobacteraceae</taxon>
        <taxon>Stenotrophomonas</taxon>
    </lineage>
</organism>
<dbReference type="RefSeq" id="WP_010486130.1">
    <property type="nucleotide sequence ID" value="NZ_AJLO02000011.1"/>
</dbReference>
<dbReference type="EMBL" id="AJLO02000011">
    <property type="protein sequence ID" value="KOF00466.1"/>
    <property type="molecule type" value="Genomic_DNA"/>
</dbReference>
<dbReference type="InterPro" id="IPR047817">
    <property type="entry name" value="ABC2_TM_bact-type"/>
</dbReference>
<dbReference type="PROSITE" id="PS51012">
    <property type="entry name" value="ABC_TM2"/>
    <property type="match status" value="1"/>
</dbReference>
<keyword evidence="4 8" id="KW-1003">Cell membrane</keyword>
<keyword evidence="5 8" id="KW-0812">Transmembrane</keyword>
<evidence type="ECO:0000313" key="11">
    <source>
        <dbReference type="Proteomes" id="UP000036890"/>
    </source>
</evidence>
<dbReference type="OrthoDB" id="9808686at2"/>
<reference evidence="10 11" key="1">
    <citation type="journal article" date="2012" name="J. Bacteriol.">
        <title>Genome sequence of a novel nicotine-degrading strain, Pseudomonas geniculata N1.</title>
        <authorList>
            <person name="Tang H."/>
            <person name="Yu H."/>
            <person name="Tai C."/>
            <person name="Huang K."/>
            <person name="Liu Y."/>
            <person name="Wang L."/>
            <person name="Yao Y."/>
            <person name="Wu G."/>
            <person name="Xu P."/>
        </authorList>
    </citation>
    <scope>NUCLEOTIDE SEQUENCE [LARGE SCALE GENOMIC DNA]</scope>
    <source>
        <strain evidence="10 11">N1</strain>
    </source>
</reference>
<dbReference type="InterPro" id="IPR013525">
    <property type="entry name" value="ABC2_TM"/>
</dbReference>
<evidence type="ECO:0000256" key="6">
    <source>
        <dbReference type="ARBA" id="ARBA00022989"/>
    </source>
</evidence>
<dbReference type="Pfam" id="PF12698">
    <property type="entry name" value="ABC2_membrane_3"/>
    <property type="match status" value="1"/>
</dbReference>
<name>A0A0L8ADU2_9GAMM</name>
<evidence type="ECO:0000256" key="3">
    <source>
        <dbReference type="ARBA" id="ARBA00022448"/>
    </source>
</evidence>
<dbReference type="GO" id="GO:0140359">
    <property type="term" value="F:ABC-type transporter activity"/>
    <property type="evidence" value="ECO:0007669"/>
    <property type="project" value="InterPro"/>
</dbReference>
<proteinExistence type="inferred from homology"/>
<evidence type="ECO:0000256" key="7">
    <source>
        <dbReference type="ARBA" id="ARBA00023136"/>
    </source>
</evidence>
<feature type="transmembrane region" description="Helical" evidence="8">
    <location>
        <begin position="177"/>
        <end position="199"/>
    </location>
</feature>
<keyword evidence="3 8" id="KW-0813">Transport</keyword>
<evidence type="ECO:0000256" key="1">
    <source>
        <dbReference type="ARBA" id="ARBA00004651"/>
    </source>
</evidence>
<evidence type="ECO:0000259" key="9">
    <source>
        <dbReference type="PROSITE" id="PS51012"/>
    </source>
</evidence>
<feature type="domain" description="ABC transmembrane type-2" evidence="9">
    <location>
        <begin position="141"/>
        <end position="368"/>
    </location>
</feature>
<feature type="transmembrane region" description="Helical" evidence="8">
    <location>
        <begin position="289"/>
        <end position="308"/>
    </location>
</feature>
<feature type="transmembrane region" description="Helical" evidence="8">
    <location>
        <begin position="21"/>
        <end position="42"/>
    </location>
</feature>
<dbReference type="InterPro" id="IPR051449">
    <property type="entry name" value="ABC-2_transporter_component"/>
</dbReference>
<dbReference type="Proteomes" id="UP000036890">
    <property type="component" value="Unassembled WGS sequence"/>
</dbReference>
<sequence length="370" mass="41020">MNLRRLWAIMLKELRQLRRDRITLAMIVGIPVMQLLLFGYAINLSLRHLDAGVADQANSAASRALVQDMVATGVITPRSEAYTPDQLMQALRRGEISVGIVVPADFERRRFDGREAVQVLVDGSDTVVQSAAIQLAQVPLDTRPTSNTRPLREGSISSGPISVTSFYNPQRRSAVNIVPGLIGVILTMTLVMFTAVAVVRERERGNMELLIATPVSRSELMVGKVLPYAAIGLLQTTLVLVLGTWLFQVPIRGSLLDIYLAAVLLVLANLALGLLISTRARSQFQAMQMTLFLFLPSILLSGFMFPFAGMPRPVQWLAEVLPLTHFLRLVRGIMLRGASLWELWHDALALLAFIVVMMTLAILRFRKRLD</sequence>
<evidence type="ECO:0000256" key="8">
    <source>
        <dbReference type="RuleBase" id="RU361157"/>
    </source>
</evidence>
<dbReference type="AlphaFoldDB" id="A0A0L8ADU2"/>
<dbReference type="Gene3D" id="3.40.1710.10">
    <property type="entry name" value="abc type-2 transporter like domain"/>
    <property type="match status" value="1"/>
</dbReference>
<dbReference type="PRINTS" id="PR00164">
    <property type="entry name" value="ABC2TRNSPORT"/>
</dbReference>
<gene>
    <name evidence="10" type="ORF">W7K_04760</name>
</gene>
<dbReference type="PANTHER" id="PTHR30294">
    <property type="entry name" value="MEMBRANE COMPONENT OF ABC TRANSPORTER YHHJ-RELATED"/>
    <property type="match status" value="1"/>
</dbReference>
<evidence type="ECO:0000256" key="5">
    <source>
        <dbReference type="ARBA" id="ARBA00022692"/>
    </source>
</evidence>
<feature type="transmembrane region" description="Helical" evidence="8">
    <location>
        <begin position="225"/>
        <end position="246"/>
    </location>
</feature>
<evidence type="ECO:0000256" key="4">
    <source>
        <dbReference type="ARBA" id="ARBA00022475"/>
    </source>
</evidence>
<comment type="subcellular location">
    <subcellularLocation>
        <location evidence="8">Cell inner membrane</location>
        <topology evidence="8">Multi-pass membrane protein</topology>
    </subcellularLocation>
    <subcellularLocation>
        <location evidence="1">Cell membrane</location>
        <topology evidence="1">Multi-pass membrane protein</topology>
    </subcellularLocation>
</comment>
<evidence type="ECO:0000256" key="2">
    <source>
        <dbReference type="ARBA" id="ARBA00007783"/>
    </source>
</evidence>
<comment type="similarity">
    <text evidence="2 8">Belongs to the ABC-2 integral membrane protein family.</text>
</comment>
<protein>
    <recommendedName>
        <fullName evidence="8">Transport permease protein</fullName>
    </recommendedName>
</protein>
<comment type="caution">
    <text evidence="10">The sequence shown here is derived from an EMBL/GenBank/DDBJ whole genome shotgun (WGS) entry which is preliminary data.</text>
</comment>
<evidence type="ECO:0000313" key="10">
    <source>
        <dbReference type="EMBL" id="KOF00466.1"/>
    </source>
</evidence>
<dbReference type="PANTHER" id="PTHR30294:SF29">
    <property type="entry name" value="MULTIDRUG ABC TRANSPORTER PERMEASE YBHS-RELATED"/>
    <property type="match status" value="1"/>
</dbReference>
<keyword evidence="6 8" id="KW-1133">Transmembrane helix</keyword>
<dbReference type="GO" id="GO:0043190">
    <property type="term" value="C:ATP-binding cassette (ABC) transporter complex"/>
    <property type="evidence" value="ECO:0007669"/>
    <property type="project" value="InterPro"/>
</dbReference>
<keyword evidence="7 8" id="KW-0472">Membrane</keyword>
<accession>A0A0L8ADU2</accession>
<dbReference type="InterPro" id="IPR000412">
    <property type="entry name" value="ABC_2_transport"/>
</dbReference>
<feature type="transmembrane region" description="Helical" evidence="8">
    <location>
        <begin position="258"/>
        <end position="277"/>
    </location>
</feature>
<feature type="transmembrane region" description="Helical" evidence="8">
    <location>
        <begin position="343"/>
        <end position="363"/>
    </location>
</feature>